<reference evidence="1" key="1">
    <citation type="submission" date="2022-06" db="EMBL/GenBank/DDBJ databases">
        <title>Phylogenomic reconstructions and comparative analyses of Kickxellomycotina fungi.</title>
        <authorList>
            <person name="Reynolds N.K."/>
            <person name="Stajich J.E."/>
            <person name="Barry K."/>
            <person name="Grigoriev I.V."/>
            <person name="Crous P."/>
            <person name="Smith M.E."/>
        </authorList>
    </citation>
    <scope>NUCLEOTIDE SEQUENCE</scope>
    <source>
        <strain evidence="1">RSA 2271</strain>
    </source>
</reference>
<gene>
    <name evidence="1" type="ORF">EV182_000385</name>
</gene>
<evidence type="ECO:0000313" key="2">
    <source>
        <dbReference type="Proteomes" id="UP001145114"/>
    </source>
</evidence>
<proteinExistence type="predicted"/>
<dbReference type="EMBL" id="JAMZIH010000015">
    <property type="protein sequence ID" value="KAJ1680250.1"/>
    <property type="molecule type" value="Genomic_DNA"/>
</dbReference>
<comment type="caution">
    <text evidence="1">The sequence shown here is derived from an EMBL/GenBank/DDBJ whole genome shotgun (WGS) entry which is preliminary data.</text>
</comment>
<keyword evidence="2" id="KW-1185">Reference proteome</keyword>
<accession>A0ACC1HW26</accession>
<dbReference type="Proteomes" id="UP001145114">
    <property type="component" value="Unassembled WGS sequence"/>
</dbReference>
<organism evidence="1 2">
    <name type="scientific">Spiromyces aspiralis</name>
    <dbReference type="NCBI Taxonomy" id="68401"/>
    <lineage>
        <taxon>Eukaryota</taxon>
        <taxon>Fungi</taxon>
        <taxon>Fungi incertae sedis</taxon>
        <taxon>Zoopagomycota</taxon>
        <taxon>Kickxellomycotina</taxon>
        <taxon>Kickxellomycetes</taxon>
        <taxon>Kickxellales</taxon>
        <taxon>Kickxellaceae</taxon>
        <taxon>Spiromyces</taxon>
    </lineage>
</organism>
<sequence>MDGYAALGSERGRTTRICRQNTNGTFVNDQLLGKGNCTLLLENDRVRLVPQVAAGAFSDTAEVPGIVQLGPASQSLWAECAVQVSEEIMDRYDFKCEIGAGNFATVWLVIHKRSGDKYACKLINRKKQLFQTGLSSVFEREISILKQLKHPQIINLHELYSDADYIYIFMEYIQGGDLMAALAQRGPLSEAEARELFLQIADGIRYLHWNGISHRDIKLENILVVSDTCRGRGMLAKLADFAGELMKTVCGTPSYLAPEITCQHGASAFYNHAVDIWAMGILLYVMPDSIFNRFPFSALLAQGKADHQAYKHACEALRQSPDFGRLSETLQDLISSMLAVDPAQRLNIDSVILHPWGYRLERAWGMLVSAEGTDIDATIMLFRNTTSIGRSQDCHIRIANPRISGYHCLLVRQSSEIYLHDTSRSGCMVNGVEVGYGRHVAVSNHGLINLLADRSDPRHCRRAARPIAFRLKVLDPPYQRVWVSAALPALDEN</sequence>
<name>A0ACC1HW26_9FUNG</name>
<protein>
    <submittedName>
        <fullName evidence="1">Uncharacterized protein</fullName>
    </submittedName>
</protein>
<evidence type="ECO:0000313" key="1">
    <source>
        <dbReference type="EMBL" id="KAJ1680250.1"/>
    </source>
</evidence>